<dbReference type="Proteomes" id="UP001316803">
    <property type="component" value="Unassembled WGS sequence"/>
</dbReference>
<name>A0AAN8EKW1_9EURO</name>
<gene>
    <name evidence="2" type="ORF">OHC33_005710</name>
</gene>
<comment type="caution">
    <text evidence="2">The sequence shown here is derived from an EMBL/GenBank/DDBJ whole genome shotgun (WGS) entry which is preliminary data.</text>
</comment>
<accession>A0AAN8EKW1</accession>
<dbReference type="AlphaFoldDB" id="A0AAN8EKW1"/>
<keyword evidence="3" id="KW-1185">Reference proteome</keyword>
<sequence>MPRLRKRPAPLANTFSKPSFTKTLFSPFFKLSPRLRDEPANVQADPNTLTSPSAPTTDDRAAHSKKAWLREVYSATDATSTMFGYRNVNVRAIHVGRSLNAPQDNQEGTEAVADVKDMFLRSQPDITDSSTSTTDIYVDRFVNSKNEPINDDAWVVETASSIVTLIGVLARKGVAMNVLGLLELLCMGSKGQDKAIAEQRKLYLDLVEFELRRMFDVAVLNGSEVW</sequence>
<feature type="compositionally biased region" description="Polar residues" evidence="1">
    <location>
        <begin position="44"/>
        <end position="56"/>
    </location>
</feature>
<feature type="region of interest" description="Disordered" evidence="1">
    <location>
        <begin position="39"/>
        <end position="62"/>
    </location>
</feature>
<dbReference type="EMBL" id="JAKLMC020000012">
    <property type="protein sequence ID" value="KAK5953142.1"/>
    <property type="molecule type" value="Genomic_DNA"/>
</dbReference>
<protein>
    <submittedName>
        <fullName evidence="2">Uncharacterized protein</fullName>
    </submittedName>
</protein>
<evidence type="ECO:0000256" key="1">
    <source>
        <dbReference type="SAM" id="MobiDB-lite"/>
    </source>
</evidence>
<evidence type="ECO:0000313" key="3">
    <source>
        <dbReference type="Proteomes" id="UP001316803"/>
    </source>
</evidence>
<proteinExistence type="predicted"/>
<organism evidence="2 3">
    <name type="scientific">Knufia fluminis</name>
    <dbReference type="NCBI Taxonomy" id="191047"/>
    <lineage>
        <taxon>Eukaryota</taxon>
        <taxon>Fungi</taxon>
        <taxon>Dikarya</taxon>
        <taxon>Ascomycota</taxon>
        <taxon>Pezizomycotina</taxon>
        <taxon>Eurotiomycetes</taxon>
        <taxon>Chaetothyriomycetidae</taxon>
        <taxon>Chaetothyriales</taxon>
        <taxon>Trichomeriaceae</taxon>
        <taxon>Knufia</taxon>
    </lineage>
</organism>
<reference evidence="2 3" key="1">
    <citation type="submission" date="2022-12" db="EMBL/GenBank/DDBJ databases">
        <title>Genomic features and morphological characterization of a novel Knufia sp. strain isolated from spacecraft assembly facility.</title>
        <authorList>
            <person name="Teixeira M."/>
            <person name="Chander A.M."/>
            <person name="Stajich J.E."/>
            <person name="Venkateswaran K."/>
        </authorList>
    </citation>
    <scope>NUCLEOTIDE SEQUENCE [LARGE SCALE GENOMIC DNA]</scope>
    <source>
        <strain evidence="2 3">FJI-L2-BK-P2</strain>
    </source>
</reference>
<evidence type="ECO:0000313" key="2">
    <source>
        <dbReference type="EMBL" id="KAK5953142.1"/>
    </source>
</evidence>